<dbReference type="Pfam" id="PF07681">
    <property type="entry name" value="DoxX"/>
    <property type="match status" value="1"/>
</dbReference>
<dbReference type="InterPro" id="IPR032808">
    <property type="entry name" value="DoxX"/>
</dbReference>
<keyword evidence="4" id="KW-0472">Membrane</keyword>
<evidence type="ECO:0000256" key="3">
    <source>
        <dbReference type="ARBA" id="ARBA00022989"/>
    </source>
</evidence>
<organism evidence="5 6">
    <name type="scientific">Tessaracoccus oleiagri</name>
    <dbReference type="NCBI Taxonomy" id="686624"/>
    <lineage>
        <taxon>Bacteria</taxon>
        <taxon>Bacillati</taxon>
        <taxon>Actinomycetota</taxon>
        <taxon>Actinomycetes</taxon>
        <taxon>Propionibacteriales</taxon>
        <taxon>Propionibacteriaceae</taxon>
        <taxon>Tessaracoccus</taxon>
    </lineage>
</organism>
<reference evidence="5 6" key="1">
    <citation type="submission" date="2016-10" db="EMBL/GenBank/DDBJ databases">
        <authorList>
            <person name="de Groot N.N."/>
        </authorList>
    </citation>
    <scope>NUCLEOTIDE SEQUENCE [LARGE SCALE GENOMIC DNA]</scope>
    <source>
        <strain evidence="5 6">CGMCC 1.9159</strain>
    </source>
</reference>
<sequence length="133" mass="14004">MAIGFLTRSLLSGIFVVGGAEAAKEPGPRTAIAQRFMKKFNIDLDETEAATLVQVNGAAMAAAGAALSLGILPRLAALTLIGTLVPTTLAGHSFWNDDEEPKRKMNQIQFLKNLGLISALISVVVTGKAKRKS</sequence>
<gene>
    <name evidence="5" type="ORF">SAMN04488242_0748</name>
</gene>
<dbReference type="GO" id="GO:0016020">
    <property type="term" value="C:membrane"/>
    <property type="evidence" value="ECO:0007669"/>
    <property type="project" value="UniProtKB-SubCell"/>
</dbReference>
<accession>A0A1G9I6I9</accession>
<evidence type="ECO:0000256" key="1">
    <source>
        <dbReference type="ARBA" id="ARBA00004141"/>
    </source>
</evidence>
<evidence type="ECO:0000256" key="4">
    <source>
        <dbReference type="ARBA" id="ARBA00023136"/>
    </source>
</evidence>
<keyword evidence="6" id="KW-1185">Reference proteome</keyword>
<protein>
    <submittedName>
        <fullName evidence="5">Uncharacterized membrane protein YphA, DoxX/SURF4 family</fullName>
    </submittedName>
</protein>
<keyword evidence="2" id="KW-0812">Transmembrane</keyword>
<evidence type="ECO:0000313" key="5">
    <source>
        <dbReference type="EMBL" id="SDL20665.1"/>
    </source>
</evidence>
<evidence type="ECO:0000313" key="6">
    <source>
        <dbReference type="Proteomes" id="UP000199475"/>
    </source>
</evidence>
<dbReference type="EMBL" id="FNGP01000001">
    <property type="protein sequence ID" value="SDL20665.1"/>
    <property type="molecule type" value="Genomic_DNA"/>
</dbReference>
<dbReference type="RefSeq" id="WP_093248990.1">
    <property type="nucleotide sequence ID" value="NZ_FNGP01000001.1"/>
</dbReference>
<comment type="subcellular location">
    <subcellularLocation>
        <location evidence="1">Membrane</location>
        <topology evidence="1">Multi-pass membrane protein</topology>
    </subcellularLocation>
</comment>
<dbReference type="Proteomes" id="UP000199475">
    <property type="component" value="Unassembled WGS sequence"/>
</dbReference>
<dbReference type="OrthoDB" id="329282at2"/>
<name>A0A1G9I6I9_9ACTN</name>
<dbReference type="STRING" id="686624.SAMN04488242_0748"/>
<proteinExistence type="predicted"/>
<evidence type="ECO:0000256" key="2">
    <source>
        <dbReference type="ARBA" id="ARBA00022692"/>
    </source>
</evidence>
<dbReference type="AlphaFoldDB" id="A0A1G9I6I9"/>
<keyword evidence="3" id="KW-1133">Transmembrane helix</keyword>